<evidence type="ECO:0000313" key="4">
    <source>
        <dbReference type="Proteomes" id="UP000008784"/>
    </source>
</evidence>
<dbReference type="OMA" id="WRRICLN"/>
<dbReference type="Proteomes" id="UP000008784">
    <property type="component" value="Unassembled WGS sequence"/>
</dbReference>
<dbReference type="HOGENOM" id="CLU_758573_0_0_1"/>
<accession>G1WYZ1</accession>
<proteinExistence type="predicted"/>
<dbReference type="OrthoDB" id="5381823at2759"/>
<feature type="compositionally biased region" description="Basic and acidic residues" evidence="1">
    <location>
        <begin position="280"/>
        <end position="292"/>
    </location>
</feature>
<dbReference type="AlphaFoldDB" id="G1WYZ1"/>
<name>G1WYZ1_ARTOA</name>
<evidence type="ECO:0000256" key="1">
    <source>
        <dbReference type="SAM" id="MobiDB-lite"/>
    </source>
</evidence>
<evidence type="ECO:0000313" key="3">
    <source>
        <dbReference type="EMBL" id="EGX53843.1"/>
    </source>
</evidence>
<dbReference type="InParanoid" id="G1WYZ1"/>
<feature type="chain" id="PRO_5003425612" evidence="2">
    <location>
        <begin position="24"/>
        <end position="365"/>
    </location>
</feature>
<keyword evidence="4" id="KW-1185">Reference proteome</keyword>
<feature type="compositionally biased region" description="Polar residues" evidence="1">
    <location>
        <begin position="35"/>
        <end position="52"/>
    </location>
</feature>
<dbReference type="GeneID" id="22888385"/>
<reference evidence="3 4" key="1">
    <citation type="journal article" date="2011" name="PLoS Pathog.">
        <title>Genomic and proteomic analyses of the fungus Arthrobotrys oligospora provide insights into nematode-trap formation.</title>
        <authorList>
            <person name="Yang J."/>
            <person name="Wang L."/>
            <person name="Ji X."/>
            <person name="Feng Y."/>
            <person name="Li X."/>
            <person name="Zou C."/>
            <person name="Xu J."/>
            <person name="Ren Y."/>
            <person name="Mi Q."/>
            <person name="Wu J."/>
            <person name="Liu S."/>
            <person name="Liu Y."/>
            <person name="Huang X."/>
            <person name="Wang H."/>
            <person name="Niu X."/>
            <person name="Li J."/>
            <person name="Liang L."/>
            <person name="Luo Y."/>
            <person name="Ji K."/>
            <person name="Zhou W."/>
            <person name="Yu Z."/>
            <person name="Li G."/>
            <person name="Liu Y."/>
            <person name="Li L."/>
            <person name="Qiao M."/>
            <person name="Feng L."/>
            <person name="Zhang K.-Q."/>
        </authorList>
    </citation>
    <scope>NUCLEOTIDE SEQUENCE [LARGE SCALE GENOMIC DNA]</scope>
    <source>
        <strain evidence="4">ATCC 24927 / CBS 115.81 / DSM 1491</strain>
    </source>
</reference>
<comment type="caution">
    <text evidence="3">The sequence shown here is derived from an EMBL/GenBank/DDBJ whole genome shotgun (WGS) entry which is preliminary data.</text>
</comment>
<feature type="signal peptide" evidence="2">
    <location>
        <begin position="1"/>
        <end position="23"/>
    </location>
</feature>
<dbReference type="EMBL" id="ADOT01000006">
    <property type="protein sequence ID" value="EGX53843.1"/>
    <property type="molecule type" value="Genomic_DNA"/>
</dbReference>
<protein>
    <submittedName>
        <fullName evidence="3">Uncharacterized protein</fullName>
    </submittedName>
</protein>
<keyword evidence="2" id="KW-0732">Signal</keyword>
<organism evidence="3 4">
    <name type="scientific">Arthrobotrys oligospora (strain ATCC 24927 / CBS 115.81 / DSM 1491)</name>
    <name type="common">Nematode-trapping fungus</name>
    <name type="synonym">Didymozoophaga oligospora</name>
    <dbReference type="NCBI Taxonomy" id="756982"/>
    <lineage>
        <taxon>Eukaryota</taxon>
        <taxon>Fungi</taxon>
        <taxon>Dikarya</taxon>
        <taxon>Ascomycota</taxon>
        <taxon>Pezizomycotina</taxon>
        <taxon>Orbiliomycetes</taxon>
        <taxon>Orbiliales</taxon>
        <taxon>Orbiliaceae</taxon>
        <taxon>Orbilia</taxon>
        <taxon>Orbilia oligospora</taxon>
    </lineage>
</organism>
<feature type="compositionally biased region" description="Basic and acidic residues" evidence="1">
    <location>
        <begin position="327"/>
        <end position="345"/>
    </location>
</feature>
<feature type="region of interest" description="Disordered" evidence="1">
    <location>
        <begin position="264"/>
        <end position="365"/>
    </location>
</feature>
<feature type="region of interest" description="Disordered" evidence="1">
    <location>
        <begin position="175"/>
        <end position="195"/>
    </location>
</feature>
<feature type="region of interest" description="Disordered" evidence="1">
    <location>
        <begin position="27"/>
        <end position="62"/>
    </location>
</feature>
<evidence type="ECO:0000256" key="2">
    <source>
        <dbReference type="SAM" id="SignalP"/>
    </source>
</evidence>
<sequence>MSLYKKLIFLTFLITTIIANASAAIAPPDASSNSTSSLDLKTSTPRALNPTSLPIAPEKNTPLAVTPTSKILQAETATLSDTISPAKRTDGPINPNIFYSNYLTARCPTLSELRYMDDDPLNYQQFNLVPYSRPRLFTEANGAPSLQEHTGRRRTLRNYWLRKCRDCHCDPVSRRLTRGPGPDAPDDQRNHGSNRGGCYIRETPEKCENWFNCRCVMELRLDQPPRFREVTAEDYQDALDNIPDDVKKLDPEYVWRPSPGWEMTWNKNSGGGRSRGGQASHRELAPDTKEPYYLEGPNDDDTGMYGFPGRYYPGGGFTSPFGKSLPAKRDNLKKRDENKGDEDKKRRGQKRPMRGDSKEAADIET</sequence>
<feature type="compositionally biased region" description="Basic and acidic residues" evidence="1">
    <location>
        <begin position="353"/>
        <end position="365"/>
    </location>
</feature>
<dbReference type="RefSeq" id="XP_011117453.1">
    <property type="nucleotide sequence ID" value="XM_011119151.1"/>
</dbReference>
<gene>
    <name evidence="3" type="ORF">AOL_s00004g502</name>
</gene>